<dbReference type="PRINTS" id="PR00420">
    <property type="entry name" value="RNGMNOXGNASE"/>
</dbReference>
<evidence type="ECO:0000259" key="6">
    <source>
        <dbReference type="Pfam" id="PF01494"/>
    </source>
</evidence>
<protein>
    <recommendedName>
        <fullName evidence="6">FAD-binding domain-containing protein</fullName>
    </recommendedName>
</protein>
<dbReference type="Gene3D" id="3.50.50.60">
    <property type="entry name" value="FAD/NAD(P)-binding domain"/>
    <property type="match status" value="1"/>
</dbReference>
<organism evidence="7 8">
    <name type="scientific">Heterodermia speciosa</name>
    <dbReference type="NCBI Taxonomy" id="116794"/>
    <lineage>
        <taxon>Eukaryota</taxon>
        <taxon>Fungi</taxon>
        <taxon>Dikarya</taxon>
        <taxon>Ascomycota</taxon>
        <taxon>Pezizomycotina</taxon>
        <taxon>Lecanoromycetes</taxon>
        <taxon>OSLEUM clade</taxon>
        <taxon>Lecanoromycetidae</taxon>
        <taxon>Caliciales</taxon>
        <taxon>Physciaceae</taxon>
        <taxon>Heterodermia</taxon>
    </lineage>
</organism>
<dbReference type="InterPro" id="IPR050493">
    <property type="entry name" value="FAD-dep_Monooxygenase_BioMet"/>
</dbReference>
<gene>
    <name evidence="7" type="ORF">HETSPECPRED_009767</name>
</gene>
<dbReference type="SUPFAM" id="SSF54373">
    <property type="entry name" value="FAD-linked reductases, C-terminal domain"/>
    <property type="match status" value="1"/>
</dbReference>
<evidence type="ECO:0000256" key="3">
    <source>
        <dbReference type="ARBA" id="ARBA00022827"/>
    </source>
</evidence>
<keyword evidence="3" id="KW-0274">FAD</keyword>
<feature type="domain" description="FAD-binding" evidence="6">
    <location>
        <begin position="239"/>
        <end position="345"/>
    </location>
</feature>
<accession>A0A8H3G6A3</accession>
<dbReference type="GO" id="GO:0071949">
    <property type="term" value="F:FAD binding"/>
    <property type="evidence" value="ECO:0007669"/>
    <property type="project" value="InterPro"/>
</dbReference>
<name>A0A8H3G6A3_9LECA</name>
<sequence length="406" mass="44160">MSGLTLNVVIVGAGLGGLAAAIGIQRAGHKVGAGIQIPPNAARILSQWGLIPSLAKHSKIPIATNFRSWKDGQLRYRACLQLKERFGTDFFNIHRADVHGDLVEAAEALGVVFRLGATVEDIDFHTASVTLKGGEIVKGDVVIGADGQNSACKEILLGHKVSPLPTGDLAYRLTVRESDMRKHPSLHPLLESGTTDLWMGPDAFLVGYLLKEAGFYNIALICPDTLPEAVNIAKATPMEMQEVLADWDPQLQTLLGLVEKTQKWRMLTSEEMECWGHKGGKFVLMGDAAHAGLPYIAQGAAQAIEDAGVLSALFAKITHPSQLPRVLKLYEKLRKPRTSRIVQASFDQGVAYMLPDGLEQRERDRKLAVKGAKQLPIRSIDPAFQAWMLGHDCVAEAERAWEEGDG</sequence>
<dbReference type="OrthoDB" id="16820at2759"/>
<keyword evidence="4" id="KW-0560">Oxidoreductase</keyword>
<proteinExistence type="inferred from homology"/>
<dbReference type="EMBL" id="CAJPDS010000082">
    <property type="protein sequence ID" value="CAF9935372.1"/>
    <property type="molecule type" value="Genomic_DNA"/>
</dbReference>
<dbReference type="Pfam" id="PF01494">
    <property type="entry name" value="FAD_binding_3"/>
    <property type="match status" value="1"/>
</dbReference>
<evidence type="ECO:0000313" key="7">
    <source>
        <dbReference type="EMBL" id="CAF9935372.1"/>
    </source>
</evidence>
<keyword evidence="2" id="KW-0285">Flavoprotein</keyword>
<evidence type="ECO:0000256" key="2">
    <source>
        <dbReference type="ARBA" id="ARBA00022630"/>
    </source>
</evidence>
<dbReference type="PANTHER" id="PTHR13789">
    <property type="entry name" value="MONOOXYGENASE"/>
    <property type="match status" value="1"/>
</dbReference>
<evidence type="ECO:0000256" key="1">
    <source>
        <dbReference type="ARBA" id="ARBA00007992"/>
    </source>
</evidence>
<comment type="similarity">
    <text evidence="1">Belongs to the paxM FAD-dependent monooxygenase family.</text>
</comment>
<comment type="caution">
    <text evidence="7">The sequence shown here is derived from an EMBL/GenBank/DDBJ whole genome shotgun (WGS) entry which is preliminary data.</text>
</comment>
<dbReference type="PANTHER" id="PTHR13789:SF147">
    <property type="entry name" value="PUTATIVE (AFU_ORTHOLOGUE AFUA_2G01950)-RELATED"/>
    <property type="match status" value="1"/>
</dbReference>
<keyword evidence="8" id="KW-1185">Reference proteome</keyword>
<evidence type="ECO:0000256" key="4">
    <source>
        <dbReference type="ARBA" id="ARBA00023002"/>
    </source>
</evidence>
<dbReference type="AlphaFoldDB" id="A0A8H3G6A3"/>
<dbReference type="Proteomes" id="UP000664521">
    <property type="component" value="Unassembled WGS sequence"/>
</dbReference>
<evidence type="ECO:0000313" key="8">
    <source>
        <dbReference type="Proteomes" id="UP000664521"/>
    </source>
</evidence>
<dbReference type="InterPro" id="IPR002938">
    <property type="entry name" value="FAD-bd"/>
</dbReference>
<evidence type="ECO:0000256" key="5">
    <source>
        <dbReference type="ARBA" id="ARBA00023033"/>
    </source>
</evidence>
<dbReference type="GO" id="GO:0004497">
    <property type="term" value="F:monooxygenase activity"/>
    <property type="evidence" value="ECO:0007669"/>
    <property type="project" value="UniProtKB-KW"/>
</dbReference>
<dbReference type="InterPro" id="IPR036188">
    <property type="entry name" value="FAD/NAD-bd_sf"/>
</dbReference>
<keyword evidence="5" id="KW-0503">Monooxygenase</keyword>
<reference evidence="7" key="1">
    <citation type="submission" date="2021-03" db="EMBL/GenBank/DDBJ databases">
        <authorList>
            <person name="Tagirdzhanova G."/>
        </authorList>
    </citation>
    <scope>NUCLEOTIDE SEQUENCE</scope>
</reference>
<dbReference type="SUPFAM" id="SSF51905">
    <property type="entry name" value="FAD/NAD(P)-binding domain"/>
    <property type="match status" value="1"/>
</dbReference>